<evidence type="ECO:0000313" key="1">
    <source>
        <dbReference type="EMBL" id="TDL14452.1"/>
    </source>
</evidence>
<dbReference type="EMBL" id="ML170337">
    <property type="protein sequence ID" value="TDL14452.1"/>
    <property type="molecule type" value="Genomic_DNA"/>
</dbReference>
<reference evidence="1 2" key="1">
    <citation type="submission" date="2018-06" db="EMBL/GenBank/DDBJ databases">
        <title>A transcriptomic atlas of mushroom development highlights an independent origin of complex multicellularity.</title>
        <authorList>
            <consortium name="DOE Joint Genome Institute"/>
            <person name="Krizsan K."/>
            <person name="Almasi E."/>
            <person name="Merenyi Z."/>
            <person name="Sahu N."/>
            <person name="Viragh M."/>
            <person name="Koszo T."/>
            <person name="Mondo S."/>
            <person name="Kiss B."/>
            <person name="Balint B."/>
            <person name="Kues U."/>
            <person name="Barry K."/>
            <person name="Hegedus J.C."/>
            <person name="Henrissat B."/>
            <person name="Johnson J."/>
            <person name="Lipzen A."/>
            <person name="Ohm R."/>
            <person name="Nagy I."/>
            <person name="Pangilinan J."/>
            <person name="Yan J."/>
            <person name="Xiong Y."/>
            <person name="Grigoriev I.V."/>
            <person name="Hibbett D.S."/>
            <person name="Nagy L.G."/>
        </authorList>
    </citation>
    <scope>NUCLEOTIDE SEQUENCE [LARGE SCALE GENOMIC DNA]</scope>
    <source>
        <strain evidence="1 2">SZMC22713</strain>
    </source>
</reference>
<dbReference type="STRING" id="50990.A0A4Y7PHZ1"/>
<keyword evidence="2" id="KW-1185">Reference proteome</keyword>
<accession>A0A4Y7PHZ1</accession>
<gene>
    <name evidence="1" type="ORF">BD410DRAFT_734069</name>
</gene>
<organism evidence="1 2">
    <name type="scientific">Rickenella mellea</name>
    <dbReference type="NCBI Taxonomy" id="50990"/>
    <lineage>
        <taxon>Eukaryota</taxon>
        <taxon>Fungi</taxon>
        <taxon>Dikarya</taxon>
        <taxon>Basidiomycota</taxon>
        <taxon>Agaricomycotina</taxon>
        <taxon>Agaricomycetes</taxon>
        <taxon>Hymenochaetales</taxon>
        <taxon>Rickenellaceae</taxon>
        <taxon>Rickenella</taxon>
    </lineage>
</organism>
<proteinExistence type="predicted"/>
<protein>
    <submittedName>
        <fullName evidence="1">Uncharacterized protein</fullName>
    </submittedName>
</protein>
<evidence type="ECO:0000313" key="2">
    <source>
        <dbReference type="Proteomes" id="UP000294933"/>
    </source>
</evidence>
<dbReference type="VEuPathDB" id="FungiDB:BD410DRAFT_734069"/>
<sequence>MRCTDLASLINAIYNGLQNGQPPSDYFLHRMILSARNDDVNDINSIVLAQLPGEERVFTSADSVV</sequence>
<dbReference type="OrthoDB" id="2641892at2759"/>
<dbReference type="AlphaFoldDB" id="A0A4Y7PHZ1"/>
<name>A0A4Y7PHZ1_9AGAM</name>
<dbReference type="Proteomes" id="UP000294933">
    <property type="component" value="Unassembled WGS sequence"/>
</dbReference>
<feature type="non-terminal residue" evidence="1">
    <location>
        <position position="65"/>
    </location>
</feature>